<protein>
    <submittedName>
        <fullName evidence="2">YjfA family protein</fullName>
    </submittedName>
</protein>
<organism evidence="2 3">
    <name type="scientific">Actinomadura luzonensis</name>
    <dbReference type="NCBI Taxonomy" id="2805427"/>
    <lineage>
        <taxon>Bacteria</taxon>
        <taxon>Bacillati</taxon>
        <taxon>Actinomycetota</taxon>
        <taxon>Actinomycetes</taxon>
        <taxon>Streptosporangiales</taxon>
        <taxon>Thermomonosporaceae</taxon>
        <taxon>Actinomadura</taxon>
    </lineage>
</organism>
<feature type="chain" id="PRO_5045562035" evidence="1">
    <location>
        <begin position="26"/>
        <end position="183"/>
    </location>
</feature>
<reference evidence="2 3" key="1">
    <citation type="submission" date="2022-04" db="EMBL/GenBank/DDBJ databases">
        <title>Genome draft of Actinomadura sp. ATCC 31491.</title>
        <authorList>
            <person name="Shi X."/>
            <person name="Du Y."/>
        </authorList>
    </citation>
    <scope>NUCLEOTIDE SEQUENCE [LARGE SCALE GENOMIC DNA]</scope>
    <source>
        <strain evidence="2 3">ATCC 31491</strain>
    </source>
</reference>
<evidence type="ECO:0000313" key="2">
    <source>
        <dbReference type="EMBL" id="MCK2221331.1"/>
    </source>
</evidence>
<keyword evidence="3" id="KW-1185">Reference proteome</keyword>
<dbReference type="RefSeq" id="WP_242373776.1">
    <property type="nucleotide sequence ID" value="NZ_JAKRKC020000003.1"/>
</dbReference>
<proteinExistence type="predicted"/>
<keyword evidence="1" id="KW-0732">Signal</keyword>
<accession>A0ABT0G9R6</accession>
<feature type="signal peptide" evidence="1">
    <location>
        <begin position="1"/>
        <end position="25"/>
    </location>
</feature>
<evidence type="ECO:0000256" key="1">
    <source>
        <dbReference type="SAM" id="SignalP"/>
    </source>
</evidence>
<dbReference type="Proteomes" id="UP001317259">
    <property type="component" value="Unassembled WGS sequence"/>
</dbReference>
<dbReference type="EMBL" id="JAKRKC020000003">
    <property type="protein sequence ID" value="MCK2221331.1"/>
    <property type="molecule type" value="Genomic_DNA"/>
</dbReference>
<evidence type="ECO:0000313" key="3">
    <source>
        <dbReference type="Proteomes" id="UP001317259"/>
    </source>
</evidence>
<name>A0ABT0G9R6_9ACTN</name>
<comment type="caution">
    <text evidence="2">The sequence shown here is derived from an EMBL/GenBank/DDBJ whole genome shotgun (WGS) entry which is preliminary data.</text>
</comment>
<gene>
    <name evidence="2" type="ORF">MF672_047135</name>
</gene>
<sequence length="183" mass="19623">MRLRPMPAVLAALTLVLLPCSPANAAPEPPRDKLIRTVPCYRTGCDGKDPVATGCTANAWTVQHGGVPVRARAFGGYVELRYGPGELVNDLMRGRARTCQVNWARFVARGQGAGYVVWVERESRIDGDEPDWRLTRYSGGDFGTGVSYSDEVYAPDERARACVAPSGRGGTARPAGAICTALV</sequence>